<evidence type="ECO:0000256" key="2">
    <source>
        <dbReference type="ARBA" id="ARBA00022771"/>
    </source>
</evidence>
<evidence type="ECO:0000256" key="1">
    <source>
        <dbReference type="ARBA" id="ARBA00022723"/>
    </source>
</evidence>
<dbReference type="Proteomes" id="UP000636479">
    <property type="component" value="Unassembled WGS sequence"/>
</dbReference>
<accession>A0A8H6S0K1</accession>
<dbReference type="PROSITE" id="PS50865">
    <property type="entry name" value="ZF_MYND_2"/>
    <property type="match status" value="1"/>
</dbReference>
<evidence type="ECO:0000256" key="3">
    <source>
        <dbReference type="ARBA" id="ARBA00022833"/>
    </source>
</evidence>
<reference evidence="6" key="1">
    <citation type="submission" date="2020-05" db="EMBL/GenBank/DDBJ databases">
        <title>Mycena genomes resolve the evolution of fungal bioluminescence.</title>
        <authorList>
            <person name="Tsai I.J."/>
        </authorList>
    </citation>
    <scope>NUCLEOTIDE SEQUENCE</scope>
    <source>
        <strain evidence="6">171206Taipei</strain>
    </source>
</reference>
<dbReference type="AlphaFoldDB" id="A0A8H6S0K1"/>
<comment type="caution">
    <text evidence="6">The sequence shown here is derived from an EMBL/GenBank/DDBJ whole genome shotgun (WGS) entry which is preliminary data.</text>
</comment>
<keyword evidence="7" id="KW-1185">Reference proteome</keyword>
<keyword evidence="2 4" id="KW-0863">Zinc-finger</keyword>
<organism evidence="6 7">
    <name type="scientific">Mycena indigotica</name>
    <dbReference type="NCBI Taxonomy" id="2126181"/>
    <lineage>
        <taxon>Eukaryota</taxon>
        <taxon>Fungi</taxon>
        <taxon>Dikarya</taxon>
        <taxon>Basidiomycota</taxon>
        <taxon>Agaricomycotina</taxon>
        <taxon>Agaricomycetes</taxon>
        <taxon>Agaricomycetidae</taxon>
        <taxon>Agaricales</taxon>
        <taxon>Marasmiineae</taxon>
        <taxon>Mycenaceae</taxon>
        <taxon>Mycena</taxon>
    </lineage>
</organism>
<dbReference type="GO" id="GO:0008270">
    <property type="term" value="F:zinc ion binding"/>
    <property type="evidence" value="ECO:0007669"/>
    <property type="project" value="UniProtKB-KW"/>
</dbReference>
<dbReference type="OrthoDB" id="2854872at2759"/>
<evidence type="ECO:0000256" key="4">
    <source>
        <dbReference type="PROSITE-ProRule" id="PRU00134"/>
    </source>
</evidence>
<dbReference type="SUPFAM" id="SSF144232">
    <property type="entry name" value="HIT/MYND zinc finger-like"/>
    <property type="match status" value="1"/>
</dbReference>
<dbReference type="InterPro" id="IPR002893">
    <property type="entry name" value="Znf_MYND"/>
</dbReference>
<dbReference type="RefSeq" id="XP_037213820.1">
    <property type="nucleotide sequence ID" value="XM_037369824.1"/>
</dbReference>
<evidence type="ECO:0000313" key="6">
    <source>
        <dbReference type="EMBL" id="KAF7290242.1"/>
    </source>
</evidence>
<evidence type="ECO:0000259" key="5">
    <source>
        <dbReference type="PROSITE" id="PS50865"/>
    </source>
</evidence>
<dbReference type="Gene3D" id="6.10.140.2220">
    <property type="match status" value="1"/>
</dbReference>
<proteinExistence type="predicted"/>
<name>A0A8H6S0K1_9AGAR</name>
<evidence type="ECO:0000313" key="7">
    <source>
        <dbReference type="Proteomes" id="UP000636479"/>
    </source>
</evidence>
<sequence>MSDGQMSEKRAASKNGWRYRRVGGASGVPVISMSVTPHVSDAYLTRLTQASQPSAIVSALATSQRRKKKHVLSHSLHPLLLLATTSMARPVPKAEMALLLRSLRDPMAPDSCCAIVMKGVSQQCFLQLDTGGRAKFAPLLRALVQMLTKQRTEPEFHALYAKLTTCTCPLSVRRMNCHGLPVEALTMDDMLGAFLWEVCGQISNFVNHREAGKYRHTVPGLSPDEQPWPSNAQDIIHTPGAEFAVLVSLQNWFNPRPAGYGVFTLIAAFATFHSKFAETVFKVPLVFRLALQHIVRISEQPGLQTTGPLNKRCFTLWAPLVSIIVGFISGLRRVEHTFMMEWTVDNIAILAKAARKLLPVVKREIRHHAQLPDCVDFFEMVLRLNASIGPDGTINVPEVPPTIAAYHGAYVEMAEVRLRSQCLFVNCPHDGPGAATDRATQVCSGCGVVRYCSKDCLRAAWTDSALPHKPLCKAIKQLRAATHLTSDAIFLITLRKRDAAAFVAHCTQLGIDSTPARAVGDRMTALKKAKLEANEKRWAAEGGGCPGCGGTACTHTAEELGAGIDGREPAPDGELFMLPEINMKYRSANEE</sequence>
<feature type="domain" description="MYND-type" evidence="5">
    <location>
        <begin position="427"/>
        <end position="472"/>
    </location>
</feature>
<dbReference type="GeneID" id="59352340"/>
<keyword evidence="3" id="KW-0862">Zinc</keyword>
<gene>
    <name evidence="6" type="ORF">MIND_01337900</name>
</gene>
<dbReference type="Pfam" id="PF01753">
    <property type="entry name" value="zf-MYND"/>
    <property type="match status" value="1"/>
</dbReference>
<keyword evidence="1" id="KW-0479">Metal-binding</keyword>
<protein>
    <submittedName>
        <fullName evidence="6">MYND-type domain-containing protein</fullName>
    </submittedName>
</protein>
<dbReference type="EMBL" id="JACAZF010000015">
    <property type="protein sequence ID" value="KAF7290242.1"/>
    <property type="molecule type" value="Genomic_DNA"/>
</dbReference>